<proteinExistence type="predicted"/>
<dbReference type="PANTHER" id="PTHR33240:SF15">
    <property type="entry name" value="GAG-PRO-LIKE PROTEIN"/>
    <property type="match status" value="1"/>
</dbReference>
<protein>
    <submittedName>
        <fullName evidence="1">Uncharacterized protein</fullName>
    </submittedName>
</protein>
<dbReference type="CDD" id="cd00303">
    <property type="entry name" value="retropepsin_like"/>
    <property type="match status" value="1"/>
</dbReference>
<dbReference type="PANTHER" id="PTHR33240">
    <property type="entry name" value="OS08G0508500 PROTEIN"/>
    <property type="match status" value="1"/>
</dbReference>
<name>A0A2I0JBW4_PUNGR</name>
<organism evidence="1 2">
    <name type="scientific">Punica granatum</name>
    <name type="common">Pomegranate</name>
    <dbReference type="NCBI Taxonomy" id="22663"/>
    <lineage>
        <taxon>Eukaryota</taxon>
        <taxon>Viridiplantae</taxon>
        <taxon>Streptophyta</taxon>
        <taxon>Embryophyta</taxon>
        <taxon>Tracheophyta</taxon>
        <taxon>Spermatophyta</taxon>
        <taxon>Magnoliopsida</taxon>
        <taxon>eudicotyledons</taxon>
        <taxon>Gunneridae</taxon>
        <taxon>Pentapetalae</taxon>
        <taxon>rosids</taxon>
        <taxon>malvids</taxon>
        <taxon>Myrtales</taxon>
        <taxon>Lythraceae</taxon>
        <taxon>Punica</taxon>
    </lineage>
</organism>
<sequence length="197" mass="22285">MTSIKAGSKRNRDDYNGQLISFYEVDAKHVHFPHDDALVVTAQIDAYDVKKILVDSGSFANILFHATFREMKLREEYLKPIWSPLIDITGSTAEPLGMISLQVYFGKSPKKVNKMVDFLVVDISSAYNAIFKRSTLNAIRAVTKNFFFKMKFLTVSALWEVCGDQSTARSCYLAFLKGKNLAQPTLVIEGDITRVWN</sequence>
<dbReference type="AlphaFoldDB" id="A0A2I0JBW4"/>
<gene>
    <name evidence="1" type="ORF">CRG98_026058</name>
</gene>
<dbReference type="InterPro" id="IPR021109">
    <property type="entry name" value="Peptidase_aspartic_dom_sf"/>
</dbReference>
<reference evidence="1 2" key="1">
    <citation type="submission" date="2017-11" db="EMBL/GenBank/DDBJ databases">
        <title>De-novo sequencing of pomegranate (Punica granatum L.) genome.</title>
        <authorList>
            <person name="Akparov Z."/>
            <person name="Amiraslanov A."/>
            <person name="Hajiyeva S."/>
            <person name="Abbasov M."/>
            <person name="Kaur K."/>
            <person name="Hamwieh A."/>
            <person name="Solovyev V."/>
            <person name="Salamov A."/>
            <person name="Braich B."/>
            <person name="Kosarev P."/>
            <person name="Mahmoud A."/>
            <person name="Hajiyev E."/>
            <person name="Babayeva S."/>
            <person name="Izzatullayeva V."/>
            <person name="Mammadov A."/>
            <person name="Mammadov A."/>
            <person name="Sharifova S."/>
            <person name="Ojaghi J."/>
            <person name="Eynullazada K."/>
            <person name="Bayramov B."/>
            <person name="Abdulazimova A."/>
            <person name="Shahmuradov I."/>
        </authorList>
    </citation>
    <scope>NUCLEOTIDE SEQUENCE [LARGE SCALE GENOMIC DNA]</scope>
    <source>
        <strain evidence="2">cv. AG2017</strain>
        <tissue evidence="1">Leaf</tissue>
    </source>
</reference>
<keyword evidence="2" id="KW-1185">Reference proteome</keyword>
<dbReference type="Proteomes" id="UP000233551">
    <property type="component" value="Unassembled WGS sequence"/>
</dbReference>
<comment type="caution">
    <text evidence="1">The sequence shown here is derived from an EMBL/GenBank/DDBJ whole genome shotgun (WGS) entry which is preliminary data.</text>
</comment>
<dbReference type="Gene3D" id="2.40.70.10">
    <property type="entry name" value="Acid Proteases"/>
    <property type="match status" value="1"/>
</dbReference>
<evidence type="ECO:0000313" key="1">
    <source>
        <dbReference type="EMBL" id="PKI53513.1"/>
    </source>
</evidence>
<accession>A0A2I0JBW4</accession>
<evidence type="ECO:0000313" key="2">
    <source>
        <dbReference type="Proteomes" id="UP000233551"/>
    </source>
</evidence>
<dbReference type="EMBL" id="PGOL01001853">
    <property type="protein sequence ID" value="PKI53513.1"/>
    <property type="molecule type" value="Genomic_DNA"/>
</dbReference>